<dbReference type="RefSeq" id="WP_285366863.1">
    <property type="nucleotide sequence ID" value="NZ_JASSQD010000001.1"/>
</dbReference>
<gene>
    <name evidence="1" type="ORF">QQF73_00615</name>
</gene>
<proteinExistence type="predicted"/>
<sequence>MTEFHPEHLRPLEDMQAPDPRWRAFGRITRNGVESISLERYAKPIQAIRLNNAVPESVVIHFETAKNLALFAWHVYRFVPVAELHAFISVELALREKTENRKAPFKKLLQRSINEGWLSNESFSQWQRVTEHRALQHEEDVELAKVLDTEPPEEPKYWDYLAVLKEHIPYFRNTYAHGSTSISPWPYKALEDSAEIINQLYPAGEGSG</sequence>
<keyword evidence="2" id="KW-1185">Reference proteome</keyword>
<evidence type="ECO:0000313" key="2">
    <source>
        <dbReference type="Proteomes" id="UP001223547"/>
    </source>
</evidence>
<organism evidence="1 2">
    <name type="scientific">Marinobacter albus</name>
    <dbReference type="NCBI Taxonomy" id="3030833"/>
    <lineage>
        <taxon>Bacteria</taxon>
        <taxon>Pseudomonadati</taxon>
        <taxon>Pseudomonadota</taxon>
        <taxon>Gammaproteobacteria</taxon>
        <taxon>Pseudomonadales</taxon>
        <taxon>Marinobacteraceae</taxon>
        <taxon>Marinobacter</taxon>
    </lineage>
</organism>
<comment type="caution">
    <text evidence="1">The sequence shown here is derived from an EMBL/GenBank/DDBJ whole genome shotgun (WGS) entry which is preliminary data.</text>
</comment>
<name>A0ABT7H6W4_9GAMM</name>
<reference evidence="1 2" key="1">
    <citation type="submission" date="2023-05" db="EMBL/GenBank/DDBJ databases">
        <title>Marinobacter albus sp. nov., a marine bacterium isolated from sand in a coastal intertidal zone of huludao.</title>
        <authorList>
            <person name="Deng T."/>
        </authorList>
    </citation>
    <scope>NUCLEOTIDE SEQUENCE [LARGE SCALE GENOMIC DNA]</scope>
    <source>
        <strain evidence="1 2">M216</strain>
    </source>
</reference>
<evidence type="ECO:0000313" key="1">
    <source>
        <dbReference type="EMBL" id="MDK9556106.1"/>
    </source>
</evidence>
<dbReference type="Proteomes" id="UP001223547">
    <property type="component" value="Unassembled WGS sequence"/>
</dbReference>
<protein>
    <submittedName>
        <fullName evidence="1">Uncharacterized protein</fullName>
    </submittedName>
</protein>
<accession>A0ABT7H6W4</accession>
<dbReference type="EMBL" id="JASSQD010000001">
    <property type="protein sequence ID" value="MDK9556106.1"/>
    <property type="molecule type" value="Genomic_DNA"/>
</dbReference>